<dbReference type="Pfam" id="PF12838">
    <property type="entry name" value="Fer4_7"/>
    <property type="match status" value="1"/>
</dbReference>
<dbReference type="AlphaFoldDB" id="A0A0V8QAL6"/>
<reference evidence="5 6" key="1">
    <citation type="submission" date="2015-11" db="EMBL/GenBank/DDBJ databases">
        <title>Butyribacter intestini gen. nov., sp. nov., a butyric acid-producing bacterium of the family Lachnospiraceae isolated from the human faeces.</title>
        <authorList>
            <person name="Zou Y."/>
            <person name="Xue W."/>
            <person name="Luo G."/>
            <person name="Lv M."/>
        </authorList>
    </citation>
    <scope>NUCLEOTIDE SEQUENCE [LARGE SCALE GENOMIC DNA]</scope>
    <source>
        <strain evidence="5 6">ACET-33324</strain>
    </source>
</reference>
<keyword evidence="1" id="KW-0479">Metal-binding</keyword>
<dbReference type="InterPro" id="IPR004108">
    <property type="entry name" value="Fe_hydrogenase_lsu_C"/>
</dbReference>
<dbReference type="OrthoDB" id="9798098at2"/>
<dbReference type="CDD" id="cd10549">
    <property type="entry name" value="MtMvhB_like"/>
    <property type="match status" value="1"/>
</dbReference>
<keyword evidence="6" id="KW-1185">Reference proteome</keyword>
<feature type="domain" description="4Fe-4S ferredoxin-type" evidence="4">
    <location>
        <begin position="169"/>
        <end position="198"/>
    </location>
</feature>
<dbReference type="Gene3D" id="3.30.70.20">
    <property type="match status" value="2"/>
</dbReference>
<feature type="domain" description="4Fe-4S ferredoxin-type" evidence="4">
    <location>
        <begin position="123"/>
        <end position="153"/>
    </location>
</feature>
<dbReference type="GO" id="GO:0046872">
    <property type="term" value="F:metal ion binding"/>
    <property type="evidence" value="ECO:0007669"/>
    <property type="project" value="UniProtKB-KW"/>
</dbReference>
<gene>
    <name evidence="5" type="ORF">ASU35_04270</name>
</gene>
<dbReference type="STRING" id="290052.ASU35_04270"/>
<dbReference type="InterPro" id="IPR009016">
    <property type="entry name" value="Fe_hydrogenase"/>
</dbReference>
<dbReference type="Gene3D" id="3.40.950.10">
    <property type="entry name" value="Fe-only Hydrogenase (Larger Subunit), Chain L, domain 3"/>
    <property type="match status" value="1"/>
</dbReference>
<keyword evidence="2" id="KW-0408">Iron</keyword>
<dbReference type="EMBL" id="LNAM01000208">
    <property type="protein sequence ID" value="KSV57631.1"/>
    <property type="molecule type" value="Genomic_DNA"/>
</dbReference>
<proteinExistence type="predicted"/>
<evidence type="ECO:0000256" key="2">
    <source>
        <dbReference type="ARBA" id="ARBA00023004"/>
    </source>
</evidence>
<dbReference type="SUPFAM" id="SSF54862">
    <property type="entry name" value="4Fe-4S ferredoxins"/>
    <property type="match status" value="1"/>
</dbReference>
<protein>
    <submittedName>
        <fullName evidence="5">Ferredoxin</fullName>
    </submittedName>
</protein>
<dbReference type="InterPro" id="IPR027631">
    <property type="entry name" value="Mono_FeFe_hydrog"/>
</dbReference>
<dbReference type="Proteomes" id="UP000054874">
    <property type="component" value="Unassembled WGS sequence"/>
</dbReference>
<dbReference type="Pfam" id="PF02906">
    <property type="entry name" value="Fe_hyd_lg_C"/>
    <property type="match status" value="1"/>
</dbReference>
<dbReference type="RefSeq" id="WP_058354127.1">
    <property type="nucleotide sequence ID" value="NZ_CABMMD010000208.1"/>
</dbReference>
<evidence type="ECO:0000256" key="3">
    <source>
        <dbReference type="ARBA" id="ARBA00023014"/>
    </source>
</evidence>
<sequence>MFREDSTIGNVKHEVLKAVAKLAFEGRLKENIDKIPYDLIPGPQANFRCCIYREREIIRQRVRLAQGKAPSADKDNKNIVQVIPAACEGCPITRYIVTDNCQKCMGKKCQQACNFGAISMGRDRAYIDPAKCKECGKCSQSCPYNAIADLMRPCKRSCPVDAISMDEYGIVKIDEEKCIHCGSCIKDCPFGAIADRSFMVDVINMINAEGLDVYAMFAPAGEGQFGSEATMGAMRKAIRELGFTDMYEVSLGGDMVAESEAKEWAEGYKEGKKMTTSCCPAFVNMIKKHFPQLLENMSTTVSPMAAVSRMIKAMNPNAVTVFIGPCIAKKSEVIDSIGTGNADYALTFEELNCMLEAKGVNPADYREEELQQGSIYGKRFGNAGGVTKAVVQALNELGECSDVKVRQCSGGAECKKALMFLKVGKLPEDFIEGMACEGGCVNGPGSVRPELLAKKDREALLAKADDREIVPTITPYYEEYKFSMHRK</sequence>
<comment type="caution">
    <text evidence="5">The sequence shown here is derived from an EMBL/GenBank/DDBJ whole genome shotgun (WGS) entry which is preliminary data.</text>
</comment>
<name>A0A0V8QAL6_9FIRM</name>
<evidence type="ECO:0000256" key="1">
    <source>
        <dbReference type="ARBA" id="ARBA00022723"/>
    </source>
</evidence>
<dbReference type="NCBIfam" id="TIGR04105">
    <property type="entry name" value="FeFe_hydrog_B1"/>
    <property type="match status" value="1"/>
</dbReference>
<dbReference type="InterPro" id="IPR017896">
    <property type="entry name" value="4Fe4S_Fe-S-bd"/>
</dbReference>
<dbReference type="PROSITE" id="PS00198">
    <property type="entry name" value="4FE4S_FER_1"/>
    <property type="match status" value="2"/>
</dbReference>
<dbReference type="InterPro" id="IPR050340">
    <property type="entry name" value="Cytosolic_Fe-S_CAF"/>
</dbReference>
<keyword evidence="3" id="KW-0411">Iron-sulfur</keyword>
<evidence type="ECO:0000313" key="6">
    <source>
        <dbReference type="Proteomes" id="UP000054874"/>
    </source>
</evidence>
<accession>A0A0V8QAL6</accession>
<dbReference type="GO" id="GO:0051536">
    <property type="term" value="F:iron-sulfur cluster binding"/>
    <property type="evidence" value="ECO:0007669"/>
    <property type="project" value="UniProtKB-KW"/>
</dbReference>
<organism evidence="5 6">
    <name type="scientific">Acetivibrio ethanolgignens</name>
    <dbReference type="NCBI Taxonomy" id="290052"/>
    <lineage>
        <taxon>Bacteria</taxon>
        <taxon>Bacillati</taxon>
        <taxon>Bacillota</taxon>
        <taxon>Clostridia</taxon>
        <taxon>Eubacteriales</taxon>
        <taxon>Oscillospiraceae</taxon>
        <taxon>Acetivibrio</taxon>
    </lineage>
</organism>
<dbReference type="PANTHER" id="PTHR11615">
    <property type="entry name" value="NITRATE, FORMATE, IRON DEHYDROGENASE"/>
    <property type="match status" value="1"/>
</dbReference>
<evidence type="ECO:0000313" key="5">
    <source>
        <dbReference type="EMBL" id="KSV57631.1"/>
    </source>
</evidence>
<dbReference type="SUPFAM" id="SSF53920">
    <property type="entry name" value="Fe-only hydrogenase"/>
    <property type="match status" value="1"/>
</dbReference>
<dbReference type="PROSITE" id="PS51379">
    <property type="entry name" value="4FE4S_FER_2"/>
    <property type="match status" value="2"/>
</dbReference>
<evidence type="ECO:0000259" key="4">
    <source>
        <dbReference type="PROSITE" id="PS51379"/>
    </source>
</evidence>
<dbReference type="Pfam" id="PF00037">
    <property type="entry name" value="Fer4"/>
    <property type="match status" value="1"/>
</dbReference>
<dbReference type="InterPro" id="IPR017900">
    <property type="entry name" value="4Fe4S_Fe_S_CS"/>
</dbReference>